<dbReference type="Proteomes" id="UP001500064">
    <property type="component" value="Unassembled WGS sequence"/>
</dbReference>
<name>A0ABP4SZV7_9ACTN</name>
<evidence type="ECO:0000259" key="2">
    <source>
        <dbReference type="Pfam" id="PF20182"/>
    </source>
</evidence>
<organism evidence="3 4">
    <name type="scientific">Nonomuraea maheshkhaliensis</name>
    <dbReference type="NCBI Taxonomy" id="419590"/>
    <lineage>
        <taxon>Bacteria</taxon>
        <taxon>Bacillati</taxon>
        <taxon>Actinomycetota</taxon>
        <taxon>Actinomycetes</taxon>
        <taxon>Streptosporangiales</taxon>
        <taxon>Streptosporangiaceae</taxon>
        <taxon>Nonomuraea</taxon>
    </lineage>
</organism>
<evidence type="ECO:0000256" key="1">
    <source>
        <dbReference type="SAM" id="Phobius"/>
    </source>
</evidence>
<accession>A0ABP4SZV7</accession>
<dbReference type="RefSeq" id="WP_346113195.1">
    <property type="nucleotide sequence ID" value="NZ_BAAAMU010000119.1"/>
</dbReference>
<feature type="transmembrane region" description="Helical" evidence="1">
    <location>
        <begin position="30"/>
        <end position="47"/>
    </location>
</feature>
<feature type="transmembrane region" description="Helical" evidence="1">
    <location>
        <begin position="140"/>
        <end position="167"/>
    </location>
</feature>
<feature type="transmembrane region" description="Helical" evidence="1">
    <location>
        <begin position="99"/>
        <end position="120"/>
    </location>
</feature>
<keyword evidence="4" id="KW-1185">Reference proteome</keyword>
<feature type="transmembrane region" description="Helical" evidence="1">
    <location>
        <begin position="221"/>
        <end position="243"/>
    </location>
</feature>
<feature type="transmembrane region" description="Helical" evidence="1">
    <location>
        <begin position="67"/>
        <end position="87"/>
    </location>
</feature>
<keyword evidence="1" id="KW-0812">Transmembrane</keyword>
<sequence>MSSAIIALALVPMWIIALLRLPGIRRSPRHFLIAVALTSGCLNATFAPQPAVHSWLIETSGLPGLPFAAEMATGIIALSAVHGWLLMGRAADRRQSMTVLWRTWTVAGTLIAITSTLALTQHLNSAFTYHAVGHHHASPAQMITLAVYEGYLLFVFVSATIFFTLLARTSASRLTKTGLYLMAIGNLGGARSAYTLLYLVPDALPGIPSWPCPWSADLAGVINYPGYALGFIGLALPALALPLHWHRARRDLRLISPLWRALRTAYPDVIRVHEHLPTGALLIAAVTEIHDALGLLAAWPQSTALLTEARTAAEAAGLPEDRIEAAAHAAWIAAALAQKPHLSSEHSMWAYGQAAPEDIPGGISWIAAIAREYSAGPLPLSSSATAS</sequence>
<reference evidence="4" key="1">
    <citation type="journal article" date="2019" name="Int. J. Syst. Evol. Microbiol.">
        <title>The Global Catalogue of Microorganisms (GCM) 10K type strain sequencing project: providing services to taxonomists for standard genome sequencing and annotation.</title>
        <authorList>
            <consortium name="The Broad Institute Genomics Platform"/>
            <consortium name="The Broad Institute Genome Sequencing Center for Infectious Disease"/>
            <person name="Wu L."/>
            <person name="Ma J."/>
        </authorList>
    </citation>
    <scope>NUCLEOTIDE SEQUENCE [LARGE SCALE GENOMIC DNA]</scope>
    <source>
        <strain evidence="4">JCM 13929</strain>
    </source>
</reference>
<protein>
    <recommendedName>
        <fullName evidence="2">DUF6545 domain-containing protein</fullName>
    </recommendedName>
</protein>
<feature type="transmembrane region" description="Helical" evidence="1">
    <location>
        <begin position="6"/>
        <end position="23"/>
    </location>
</feature>
<dbReference type="InterPro" id="IPR046675">
    <property type="entry name" value="DUF6545"/>
</dbReference>
<feature type="domain" description="DUF6545" evidence="2">
    <location>
        <begin position="245"/>
        <end position="373"/>
    </location>
</feature>
<proteinExistence type="predicted"/>
<feature type="transmembrane region" description="Helical" evidence="1">
    <location>
        <begin position="179"/>
        <end position="201"/>
    </location>
</feature>
<gene>
    <name evidence="3" type="ORF">GCM10009733_090910</name>
</gene>
<dbReference type="EMBL" id="BAAAMU010000119">
    <property type="protein sequence ID" value="GAA1679956.1"/>
    <property type="molecule type" value="Genomic_DNA"/>
</dbReference>
<evidence type="ECO:0000313" key="3">
    <source>
        <dbReference type="EMBL" id="GAA1679956.1"/>
    </source>
</evidence>
<dbReference type="Pfam" id="PF20182">
    <property type="entry name" value="DUF6545"/>
    <property type="match status" value="1"/>
</dbReference>
<evidence type="ECO:0000313" key="4">
    <source>
        <dbReference type="Proteomes" id="UP001500064"/>
    </source>
</evidence>
<comment type="caution">
    <text evidence="3">The sequence shown here is derived from an EMBL/GenBank/DDBJ whole genome shotgun (WGS) entry which is preliminary data.</text>
</comment>
<keyword evidence="1" id="KW-0472">Membrane</keyword>
<keyword evidence="1" id="KW-1133">Transmembrane helix</keyword>